<organism evidence="3 4">
    <name type="scientific">Neoroseomonas eburnea</name>
    <dbReference type="NCBI Taxonomy" id="1346889"/>
    <lineage>
        <taxon>Bacteria</taxon>
        <taxon>Pseudomonadati</taxon>
        <taxon>Pseudomonadota</taxon>
        <taxon>Alphaproteobacteria</taxon>
        <taxon>Acetobacterales</taxon>
        <taxon>Acetobacteraceae</taxon>
        <taxon>Neoroseomonas</taxon>
    </lineage>
</organism>
<reference evidence="3" key="2">
    <citation type="journal article" date="2021" name="Syst. Appl. Microbiol.">
        <title>Roseomonas hellenica sp. nov., isolated from roots of wild-growing Alkanna tinctoria.</title>
        <authorList>
            <person name="Rat A."/>
            <person name="Naranjo H.D."/>
            <person name="Lebbe L."/>
            <person name="Cnockaert M."/>
            <person name="Krigas N."/>
            <person name="Grigoriadou K."/>
            <person name="Maloupa E."/>
            <person name="Willems A."/>
        </authorList>
    </citation>
    <scope>NUCLEOTIDE SEQUENCE</scope>
    <source>
        <strain evidence="3">LMG 31228</strain>
    </source>
</reference>
<sequence>MPCARLSALTTTGERDGRHDPALRRAPDAPMTGHPPPDAVILAITGLHGPADGAAIRAALLRCDPAARLWTDWPRALVAVQSAAPPEALCAAVQGAGYGVLVQGGPGARGSLAGIFGRVVLYGLLGLMGGMAIGIAIGLGNSMFNPNCRGSGNCAIGVGVFGGLGAFVGLPAGAVVGLLAGLARRWR</sequence>
<feature type="region of interest" description="Disordered" evidence="1">
    <location>
        <begin position="1"/>
        <end position="34"/>
    </location>
</feature>
<name>A0A9X9XHY6_9PROT</name>
<feature type="compositionally biased region" description="Basic and acidic residues" evidence="1">
    <location>
        <begin position="13"/>
        <end position="27"/>
    </location>
</feature>
<feature type="transmembrane region" description="Helical" evidence="2">
    <location>
        <begin position="160"/>
        <end position="183"/>
    </location>
</feature>
<keyword evidence="4" id="KW-1185">Reference proteome</keyword>
<protein>
    <submittedName>
        <fullName evidence="3">Uncharacterized protein</fullName>
    </submittedName>
</protein>
<dbReference type="GO" id="GO:0046872">
    <property type="term" value="F:metal ion binding"/>
    <property type="evidence" value="ECO:0007669"/>
    <property type="project" value="InterPro"/>
</dbReference>
<dbReference type="InterPro" id="IPR036163">
    <property type="entry name" value="HMA_dom_sf"/>
</dbReference>
<dbReference type="EMBL" id="JAAEDL010000030">
    <property type="protein sequence ID" value="MBR0683322.1"/>
    <property type="molecule type" value="Genomic_DNA"/>
</dbReference>
<evidence type="ECO:0000313" key="4">
    <source>
        <dbReference type="Proteomes" id="UP001138709"/>
    </source>
</evidence>
<evidence type="ECO:0000256" key="1">
    <source>
        <dbReference type="SAM" id="MobiDB-lite"/>
    </source>
</evidence>
<keyword evidence="2" id="KW-0472">Membrane</keyword>
<evidence type="ECO:0000256" key="2">
    <source>
        <dbReference type="SAM" id="Phobius"/>
    </source>
</evidence>
<reference evidence="3" key="1">
    <citation type="submission" date="2020-01" db="EMBL/GenBank/DDBJ databases">
        <authorList>
            <person name="Rat A."/>
        </authorList>
    </citation>
    <scope>NUCLEOTIDE SEQUENCE</scope>
    <source>
        <strain evidence="3">LMG 31228</strain>
    </source>
</reference>
<keyword evidence="2" id="KW-0812">Transmembrane</keyword>
<dbReference type="SUPFAM" id="SSF55008">
    <property type="entry name" value="HMA, heavy metal-associated domain"/>
    <property type="match status" value="1"/>
</dbReference>
<dbReference type="RefSeq" id="WP_211848895.1">
    <property type="nucleotide sequence ID" value="NZ_JAAEDL010000030.1"/>
</dbReference>
<gene>
    <name evidence="3" type="ORF">GXW74_22745</name>
</gene>
<evidence type="ECO:0000313" key="3">
    <source>
        <dbReference type="EMBL" id="MBR0683322.1"/>
    </source>
</evidence>
<feature type="transmembrane region" description="Helical" evidence="2">
    <location>
        <begin position="119"/>
        <end position="140"/>
    </location>
</feature>
<comment type="caution">
    <text evidence="3">The sequence shown here is derived from an EMBL/GenBank/DDBJ whole genome shotgun (WGS) entry which is preliminary data.</text>
</comment>
<keyword evidence="2" id="KW-1133">Transmembrane helix</keyword>
<dbReference type="AlphaFoldDB" id="A0A9X9XHY6"/>
<proteinExistence type="predicted"/>
<accession>A0A9X9XHY6</accession>
<dbReference type="Proteomes" id="UP001138709">
    <property type="component" value="Unassembled WGS sequence"/>
</dbReference>